<proteinExistence type="predicted"/>
<evidence type="ECO:0000256" key="1">
    <source>
        <dbReference type="SAM" id="MobiDB-lite"/>
    </source>
</evidence>
<evidence type="ECO:0000313" key="3">
    <source>
        <dbReference type="Proteomes" id="UP000257109"/>
    </source>
</evidence>
<feature type="region of interest" description="Disordered" evidence="1">
    <location>
        <begin position="1"/>
        <end position="80"/>
    </location>
</feature>
<feature type="compositionally biased region" description="Basic and acidic residues" evidence="1">
    <location>
        <begin position="16"/>
        <end position="28"/>
    </location>
</feature>
<feature type="compositionally biased region" description="Polar residues" evidence="1">
    <location>
        <begin position="1"/>
        <end position="12"/>
    </location>
</feature>
<feature type="compositionally biased region" description="Polar residues" evidence="1">
    <location>
        <begin position="30"/>
        <end position="43"/>
    </location>
</feature>
<keyword evidence="3" id="KW-1185">Reference proteome</keyword>
<reference evidence="2" key="1">
    <citation type="submission" date="2018-05" db="EMBL/GenBank/DDBJ databases">
        <title>Draft genome of Mucuna pruriens seed.</title>
        <authorList>
            <person name="Nnadi N.E."/>
            <person name="Vos R."/>
            <person name="Hasami M.H."/>
            <person name="Devisetty U.K."/>
            <person name="Aguiy J.C."/>
        </authorList>
    </citation>
    <scope>NUCLEOTIDE SEQUENCE [LARGE SCALE GENOMIC DNA]</scope>
    <source>
        <strain evidence="2">JCA_2017</strain>
    </source>
</reference>
<organism evidence="2 3">
    <name type="scientific">Mucuna pruriens</name>
    <name type="common">Velvet bean</name>
    <name type="synonym">Dolichos pruriens</name>
    <dbReference type="NCBI Taxonomy" id="157652"/>
    <lineage>
        <taxon>Eukaryota</taxon>
        <taxon>Viridiplantae</taxon>
        <taxon>Streptophyta</taxon>
        <taxon>Embryophyta</taxon>
        <taxon>Tracheophyta</taxon>
        <taxon>Spermatophyta</taxon>
        <taxon>Magnoliopsida</taxon>
        <taxon>eudicotyledons</taxon>
        <taxon>Gunneridae</taxon>
        <taxon>Pentapetalae</taxon>
        <taxon>rosids</taxon>
        <taxon>fabids</taxon>
        <taxon>Fabales</taxon>
        <taxon>Fabaceae</taxon>
        <taxon>Papilionoideae</taxon>
        <taxon>50 kb inversion clade</taxon>
        <taxon>NPAAA clade</taxon>
        <taxon>indigoferoid/millettioid clade</taxon>
        <taxon>Phaseoleae</taxon>
        <taxon>Mucuna</taxon>
    </lineage>
</organism>
<comment type="caution">
    <text evidence="2">The sequence shown here is derived from an EMBL/GenBank/DDBJ whole genome shotgun (WGS) entry which is preliminary data.</text>
</comment>
<dbReference type="AlphaFoldDB" id="A0A371IEY9"/>
<name>A0A371IEY9_MUCPR</name>
<feature type="non-terminal residue" evidence="2">
    <location>
        <position position="224"/>
    </location>
</feature>
<dbReference type="EMBL" id="QJKJ01000247">
    <property type="protein sequence ID" value="RDY13599.1"/>
    <property type="molecule type" value="Genomic_DNA"/>
</dbReference>
<gene>
    <name evidence="2" type="ORF">CR513_01448</name>
</gene>
<dbReference type="OrthoDB" id="1434681at2759"/>
<evidence type="ECO:0000313" key="2">
    <source>
        <dbReference type="EMBL" id="RDY13599.1"/>
    </source>
</evidence>
<accession>A0A371IEY9</accession>
<feature type="compositionally biased region" description="Polar residues" evidence="1">
    <location>
        <begin position="55"/>
        <end position="72"/>
    </location>
</feature>
<dbReference type="Proteomes" id="UP000257109">
    <property type="component" value="Unassembled WGS sequence"/>
</dbReference>
<sequence length="224" mass="25625">METFLRNNSGQGMHNDFSRHRSLDDVPSSKDVQPNSNKSQYTCHNGKIRDATSDFVPQSSDPQAKDPTSSGGSHVETDRRKVISIEATDNPRRFVPQAVTRDIISIVIMRMPTPIEKWKKYPISVKDDLFRDFMDKYKFRSDFDRNMARTVWERTCTDRFSDRLKNERKMALKRVNSKNLADTKGHGPLMSHILATLQGAKLETGLAQSEMKSAPKCRLHEPTP</sequence>
<protein>
    <submittedName>
        <fullName evidence="2">Uncharacterized protein</fullName>
    </submittedName>
</protein>